<sequence length="132" mass="14630">MSSPSSSSAVSPKRSSDGYIRLTFDAFLSLSFPQKLAWEDNCLQEDLVGSSIPAFRAGYCEWATEDMPVVSIGWAWFGLVDGQRFLAPGGISSNVMFVTQTNYDLGMPKTNELLCAWLARECWQPVEIAYTL</sequence>
<comment type="caution">
    <text evidence="1">The sequence shown here is derived from an EMBL/GenBank/DDBJ whole genome shotgun (WGS) entry which is preliminary data.</text>
</comment>
<dbReference type="RefSeq" id="WP_377326170.1">
    <property type="nucleotide sequence ID" value="NZ_JBHSNG010000006.1"/>
</dbReference>
<evidence type="ECO:0000313" key="1">
    <source>
        <dbReference type="EMBL" id="MFC5581080.1"/>
    </source>
</evidence>
<accession>A0ABW0SVX6</accession>
<organism evidence="1 2">
    <name type="scientific">Rhodanobacter terrae</name>
    <dbReference type="NCBI Taxonomy" id="418647"/>
    <lineage>
        <taxon>Bacteria</taxon>
        <taxon>Pseudomonadati</taxon>
        <taxon>Pseudomonadota</taxon>
        <taxon>Gammaproteobacteria</taxon>
        <taxon>Lysobacterales</taxon>
        <taxon>Rhodanobacteraceae</taxon>
        <taxon>Rhodanobacter</taxon>
    </lineage>
</organism>
<reference evidence="2" key="1">
    <citation type="journal article" date="2019" name="Int. J. Syst. Evol. Microbiol.">
        <title>The Global Catalogue of Microorganisms (GCM) 10K type strain sequencing project: providing services to taxonomists for standard genome sequencing and annotation.</title>
        <authorList>
            <consortium name="The Broad Institute Genomics Platform"/>
            <consortium name="The Broad Institute Genome Sequencing Center for Infectious Disease"/>
            <person name="Wu L."/>
            <person name="Ma J."/>
        </authorList>
    </citation>
    <scope>NUCLEOTIDE SEQUENCE [LARGE SCALE GENOMIC DNA]</scope>
    <source>
        <strain evidence="2">CGMCC 1.13587</strain>
    </source>
</reference>
<dbReference type="Pfam" id="PF16245">
    <property type="entry name" value="DUF4902"/>
    <property type="match status" value="1"/>
</dbReference>
<dbReference type="Proteomes" id="UP001596111">
    <property type="component" value="Unassembled WGS sequence"/>
</dbReference>
<evidence type="ECO:0000313" key="2">
    <source>
        <dbReference type="Proteomes" id="UP001596111"/>
    </source>
</evidence>
<dbReference type="EMBL" id="JBHSNG010000006">
    <property type="protein sequence ID" value="MFC5581080.1"/>
    <property type="molecule type" value="Genomic_DNA"/>
</dbReference>
<protein>
    <submittedName>
        <fullName evidence="1">DUF4902 domain-containing protein</fullName>
    </submittedName>
</protein>
<proteinExistence type="predicted"/>
<dbReference type="InterPro" id="IPR032598">
    <property type="entry name" value="RsaM-like"/>
</dbReference>
<gene>
    <name evidence="1" type="ORF">ACFPPB_08160</name>
</gene>
<keyword evidence="2" id="KW-1185">Reference proteome</keyword>
<name>A0ABW0SVX6_9GAMM</name>
<dbReference type="Gene3D" id="3.10.450.610">
    <property type="match status" value="1"/>
</dbReference>